<dbReference type="PANTHER" id="PTHR35023">
    <property type="entry name" value="CHELATASE-RELATED"/>
    <property type="match status" value="1"/>
</dbReference>
<accession>A0A2T2WY88</accession>
<sequence length="663" mass="73896">MMTEYVMPLDAIVGQEQLKLALALTAISPAVGGVLIQGERGNAKSTTVRSFSHILPEISIREGCPYHCDPDYPIPFCPVCGNESSPVVSAPAPFVELPLGATEDRILGHLDLEEALKSSHSRFVPGLLAKAHRGILYMDEVNLLDDQLIDLLLDAASSGRAFVERDGFSLSYPARFVLVGTMNPDEGEIRPQLLDRFGLSVQIVTPQNIEERVMITQRRLEFERGPGRFLQEWEKTVQSWRRRLVEARERLLSVEIRTDILHYIAQTAVDAHVEGLRADIVMAEASRAYAALCGRGTVKAEDVDTIAPLVLLHRRRPEPPVPPKRSETHDDSQSRLGGGPDSSRRDGSPSSPQRPSAHSAQKPNSDTDSSSTHPSGNGGQGNGEGHRVIPVNRDQPDRLSRIAGPWTGEWNRIQITHSRMRHMSRRLGQPPASHLRGRNRRLPASRDDALIDWPGTLLAGVRRQHLTVGSPVGWRHEDLTFRQSKHGSPVVIVFVVDTSASMGSLKRLGSVKHRILKIAQAAYRKRVHFALLTFGHREVKTLLYPSNKVGRLRSILEDLPAQGDTPLWDGLWQTANTLKMWRRQIPWFFQLYLMTDGKLPGLTTEWDTHVSRAQQCLSQIRLSPVSLRVIDADTSRVPLFWAYKIAGLLGAPYERLDGREVVG</sequence>
<proteinExistence type="inferred from homology"/>
<reference evidence="8 9" key="1">
    <citation type="journal article" date="2014" name="BMC Genomics">
        <title>Comparison of environmental and isolate Sulfobacillus genomes reveals diverse carbon, sulfur, nitrogen, and hydrogen metabolisms.</title>
        <authorList>
            <person name="Justice N.B."/>
            <person name="Norman A."/>
            <person name="Brown C.T."/>
            <person name="Singh A."/>
            <person name="Thomas B.C."/>
            <person name="Banfield J.F."/>
        </authorList>
    </citation>
    <scope>NUCLEOTIDE SEQUENCE [LARGE SCALE GENOMIC DNA]</scope>
    <source>
        <strain evidence="8">AMDSBA1</strain>
    </source>
</reference>
<dbReference type="AlphaFoldDB" id="A0A2T2WY88"/>
<dbReference type="InterPro" id="IPR041628">
    <property type="entry name" value="ChlI/MoxR_AAA_lid"/>
</dbReference>
<evidence type="ECO:0000256" key="3">
    <source>
        <dbReference type="ARBA" id="ARBA00022840"/>
    </source>
</evidence>
<comment type="similarity">
    <text evidence="1">Belongs to the Mg-chelatase subunits D/I family.</text>
</comment>
<dbReference type="PANTHER" id="PTHR35023:SF1">
    <property type="entry name" value="MG-PROTOPORPHYRIN IX CHELATASE"/>
    <property type="match status" value="1"/>
</dbReference>
<dbReference type="Proteomes" id="UP000242699">
    <property type="component" value="Unassembled WGS sequence"/>
</dbReference>
<feature type="compositionally biased region" description="Basic and acidic residues" evidence="6">
    <location>
        <begin position="324"/>
        <end position="333"/>
    </location>
</feature>
<feature type="region of interest" description="Disordered" evidence="6">
    <location>
        <begin position="311"/>
        <end position="403"/>
    </location>
</feature>
<dbReference type="SMART" id="SM00327">
    <property type="entry name" value="VWA"/>
    <property type="match status" value="1"/>
</dbReference>
<feature type="domain" description="VWFA" evidence="7">
    <location>
        <begin position="489"/>
        <end position="663"/>
    </location>
</feature>
<dbReference type="InterPro" id="IPR027417">
    <property type="entry name" value="P-loop_NTPase"/>
</dbReference>
<keyword evidence="5" id="KW-0175">Coiled coil</keyword>
<evidence type="ECO:0000256" key="6">
    <source>
        <dbReference type="SAM" id="MobiDB-lite"/>
    </source>
</evidence>
<evidence type="ECO:0000256" key="1">
    <source>
        <dbReference type="ARBA" id="ARBA00005799"/>
    </source>
</evidence>
<dbReference type="InterPro" id="IPR002035">
    <property type="entry name" value="VWF_A"/>
</dbReference>
<dbReference type="GO" id="GO:0005524">
    <property type="term" value="F:ATP binding"/>
    <property type="evidence" value="ECO:0007669"/>
    <property type="project" value="UniProtKB-KW"/>
</dbReference>
<dbReference type="SUPFAM" id="SSF53300">
    <property type="entry name" value="vWA-like"/>
    <property type="match status" value="1"/>
</dbReference>
<dbReference type="Pfam" id="PF01078">
    <property type="entry name" value="Mg_chelatase"/>
    <property type="match status" value="1"/>
</dbReference>
<dbReference type="Gene3D" id="3.40.50.300">
    <property type="entry name" value="P-loop containing nucleotide triphosphate hydrolases"/>
    <property type="match status" value="1"/>
</dbReference>
<gene>
    <name evidence="8" type="ORF">C7B43_12140</name>
</gene>
<evidence type="ECO:0000313" key="9">
    <source>
        <dbReference type="Proteomes" id="UP000242699"/>
    </source>
</evidence>
<comment type="caution">
    <text evidence="8">The sequence shown here is derived from an EMBL/GenBank/DDBJ whole genome shotgun (WGS) entry which is preliminary data.</text>
</comment>
<dbReference type="Gene3D" id="1.10.8.80">
    <property type="entry name" value="Magnesium chelatase subunit I, C-Terminal domain"/>
    <property type="match status" value="1"/>
</dbReference>
<dbReference type="Pfam" id="PF17863">
    <property type="entry name" value="AAA_lid_2"/>
    <property type="match status" value="1"/>
</dbReference>
<keyword evidence="3" id="KW-0067">ATP-binding</keyword>
<name>A0A2T2WY88_9FIRM</name>
<evidence type="ECO:0000256" key="4">
    <source>
        <dbReference type="ARBA" id="ARBA00030759"/>
    </source>
</evidence>
<dbReference type="EMBL" id="PXYT01000028">
    <property type="protein sequence ID" value="PSR27203.1"/>
    <property type="molecule type" value="Genomic_DNA"/>
</dbReference>
<evidence type="ECO:0000259" key="7">
    <source>
        <dbReference type="SMART" id="SM00327"/>
    </source>
</evidence>
<dbReference type="CDD" id="cd00009">
    <property type="entry name" value="AAA"/>
    <property type="match status" value="1"/>
</dbReference>
<dbReference type="SUPFAM" id="SSF52540">
    <property type="entry name" value="P-loop containing nucleoside triphosphate hydrolases"/>
    <property type="match status" value="1"/>
</dbReference>
<protein>
    <recommendedName>
        <fullName evidence="4">Mg-protoporphyrin IX chelatase</fullName>
    </recommendedName>
</protein>
<dbReference type="InterPro" id="IPR000523">
    <property type="entry name" value="Mg_chelatse_chII-like_cat_dom"/>
</dbReference>
<evidence type="ECO:0000256" key="5">
    <source>
        <dbReference type="SAM" id="Coils"/>
    </source>
</evidence>
<dbReference type="InterPro" id="IPR052989">
    <property type="entry name" value="Mg-chelatase_DI-like"/>
</dbReference>
<keyword evidence="2" id="KW-0547">Nucleotide-binding</keyword>
<evidence type="ECO:0000313" key="8">
    <source>
        <dbReference type="EMBL" id="PSR27203.1"/>
    </source>
</evidence>
<dbReference type="InterPro" id="IPR036465">
    <property type="entry name" value="vWFA_dom_sf"/>
</dbReference>
<feature type="coiled-coil region" evidence="5">
    <location>
        <begin position="230"/>
        <end position="257"/>
    </location>
</feature>
<feature type="compositionally biased region" description="Polar residues" evidence="6">
    <location>
        <begin position="358"/>
        <end position="375"/>
    </location>
</feature>
<organism evidence="8 9">
    <name type="scientific">Sulfobacillus benefaciens</name>
    <dbReference type="NCBI Taxonomy" id="453960"/>
    <lineage>
        <taxon>Bacteria</taxon>
        <taxon>Bacillati</taxon>
        <taxon>Bacillota</taxon>
        <taxon>Clostridia</taxon>
        <taxon>Eubacteriales</taxon>
        <taxon>Clostridiales Family XVII. Incertae Sedis</taxon>
        <taxon>Sulfobacillus</taxon>
    </lineage>
</organism>
<dbReference type="Gene3D" id="3.40.50.410">
    <property type="entry name" value="von Willebrand factor, type A domain"/>
    <property type="match status" value="1"/>
</dbReference>
<dbReference type="Pfam" id="PF13519">
    <property type="entry name" value="VWA_2"/>
    <property type="match status" value="1"/>
</dbReference>
<evidence type="ECO:0000256" key="2">
    <source>
        <dbReference type="ARBA" id="ARBA00022741"/>
    </source>
</evidence>